<keyword evidence="6" id="KW-0326">Glycosidase</keyword>
<dbReference type="InterPro" id="IPR000933">
    <property type="entry name" value="Glyco_hydro_29"/>
</dbReference>
<dbReference type="InterPro" id="IPR017853">
    <property type="entry name" value="GH"/>
</dbReference>
<accession>A0A1M6MNM5</accession>
<dbReference type="Pfam" id="PF01120">
    <property type="entry name" value="Alpha_L_fucos"/>
    <property type="match status" value="1"/>
</dbReference>
<sequence>MLDTIKLGDLSNSISSFDNVPTIIQFLNMKKVKLTLVLALMFTIGYGQQSNKIEDNKSQMFEESWQSLEKVNASPNWFQDAKFGIYAHWGPVSSAFEGSDPDTFYAGWHGMKMYEDGKKVPTKSGKPTSNFVHHSKKYGNPKKYGYKYIIEQFDPSAFDAKQWAELFVKSGAKFAGPVAMHHDNFAMWDSKSTRWNSKNYGGIDPSAELKKEIEATGLKFMASFHHAFTWQYYAPAHKHGGVAPEDYDLYTNPHELNSETPDDQFYADWWAKLKEYIDVYQPDLIWFDWWLENMNEETRLKFLAYYYNKGLEWNKEVVVSYKESTFPETVAIKDYERGRPNQPKSPTWLTDTSPGAWFYRPNAKFKTPNELVDILVDIVSKNGLMLLNVPPNPDGSIPQEMQDLLINMGEWLAINGDAIYATRPWTIFGEGPTRLPEGGHKVEKFKIEYKSTDIRFTKKSDKEFYIIVLDTPTNEIIVKSLSTEIGVLNSKIKNITLLGSNEKINWVKDDRGLVIKTPSKLPSNYAHAFKVVLEGYKENNIGGNIDAHVD</sequence>
<dbReference type="EMBL" id="FQZX01000001">
    <property type="protein sequence ID" value="SHJ84996.1"/>
    <property type="molecule type" value="Genomic_DNA"/>
</dbReference>
<dbReference type="GO" id="GO:0016139">
    <property type="term" value="P:glycoside catabolic process"/>
    <property type="evidence" value="ECO:0007669"/>
    <property type="project" value="TreeGrafter"/>
</dbReference>
<dbReference type="Proteomes" id="UP000184314">
    <property type="component" value="Unassembled WGS sequence"/>
</dbReference>
<evidence type="ECO:0000256" key="1">
    <source>
        <dbReference type="ARBA" id="ARBA00004071"/>
    </source>
</evidence>
<dbReference type="Pfam" id="PF16757">
    <property type="entry name" value="Fucosidase_C"/>
    <property type="match status" value="1"/>
</dbReference>
<evidence type="ECO:0000256" key="2">
    <source>
        <dbReference type="ARBA" id="ARBA00007951"/>
    </source>
</evidence>
<name>A0A1M6MNM5_9FLAO</name>
<dbReference type="STRING" id="228958.SAMN04488007_1672"/>
<evidence type="ECO:0000256" key="3">
    <source>
        <dbReference type="ARBA" id="ARBA00012662"/>
    </source>
</evidence>
<gene>
    <name evidence="9" type="ORF">SAMN04488007_1672</name>
</gene>
<dbReference type="PRINTS" id="PR00741">
    <property type="entry name" value="GLHYDRLASE29"/>
</dbReference>
<evidence type="ECO:0000313" key="10">
    <source>
        <dbReference type="Proteomes" id="UP000184314"/>
    </source>
</evidence>
<dbReference type="SMART" id="SM00812">
    <property type="entry name" value="Alpha_L_fucos"/>
    <property type="match status" value="1"/>
</dbReference>
<dbReference type="GO" id="GO:0006004">
    <property type="term" value="P:fucose metabolic process"/>
    <property type="evidence" value="ECO:0007669"/>
    <property type="project" value="InterPro"/>
</dbReference>
<dbReference type="Gene3D" id="3.20.20.80">
    <property type="entry name" value="Glycosidases"/>
    <property type="match status" value="1"/>
</dbReference>
<dbReference type="InterPro" id="IPR013780">
    <property type="entry name" value="Glyco_hydro_b"/>
</dbReference>
<reference evidence="10" key="1">
    <citation type="submission" date="2016-11" db="EMBL/GenBank/DDBJ databases">
        <authorList>
            <person name="Varghese N."/>
            <person name="Submissions S."/>
        </authorList>
    </citation>
    <scope>NUCLEOTIDE SEQUENCE [LARGE SCALE GENOMIC DNA]</scope>
    <source>
        <strain evidence="10">DSM 16478</strain>
    </source>
</reference>
<dbReference type="InterPro" id="IPR057739">
    <property type="entry name" value="Glyco_hydro_29_N"/>
</dbReference>
<comment type="function">
    <text evidence="1">Alpha-L-fucosidase is responsible for hydrolyzing the alpha-1,6-linked fucose joined to the reducing-end N-acetylglucosamine of the carbohydrate moieties of glycoproteins.</text>
</comment>
<evidence type="ECO:0000313" key="9">
    <source>
        <dbReference type="EMBL" id="SHJ84996.1"/>
    </source>
</evidence>
<dbReference type="InterPro" id="IPR031919">
    <property type="entry name" value="Fucosidase_C"/>
</dbReference>
<dbReference type="PANTHER" id="PTHR10030">
    <property type="entry name" value="ALPHA-L-FUCOSIDASE"/>
    <property type="match status" value="1"/>
</dbReference>
<evidence type="ECO:0000256" key="4">
    <source>
        <dbReference type="ARBA" id="ARBA00022729"/>
    </source>
</evidence>
<feature type="domain" description="Glycoside hydrolase family 29 N-terminal" evidence="7">
    <location>
        <begin position="54"/>
        <end position="417"/>
    </location>
</feature>
<feature type="domain" description="Alpha-L-fucosidase C-terminal" evidence="8">
    <location>
        <begin position="451"/>
        <end position="531"/>
    </location>
</feature>
<dbReference type="SUPFAM" id="SSF51445">
    <property type="entry name" value="(Trans)glycosidases"/>
    <property type="match status" value="1"/>
</dbReference>
<comment type="similarity">
    <text evidence="2">Belongs to the glycosyl hydrolase 29 family.</text>
</comment>
<dbReference type="PANTHER" id="PTHR10030:SF37">
    <property type="entry name" value="ALPHA-L-FUCOSIDASE-RELATED"/>
    <property type="match status" value="1"/>
</dbReference>
<evidence type="ECO:0000256" key="5">
    <source>
        <dbReference type="ARBA" id="ARBA00022801"/>
    </source>
</evidence>
<organism evidence="9 10">
    <name type="scientific">Maribacter aquivivus</name>
    <dbReference type="NCBI Taxonomy" id="228958"/>
    <lineage>
        <taxon>Bacteria</taxon>
        <taxon>Pseudomonadati</taxon>
        <taxon>Bacteroidota</taxon>
        <taxon>Flavobacteriia</taxon>
        <taxon>Flavobacteriales</taxon>
        <taxon>Flavobacteriaceae</taxon>
        <taxon>Maribacter</taxon>
    </lineage>
</organism>
<dbReference type="EC" id="3.2.1.51" evidence="3"/>
<dbReference type="GO" id="GO:0004560">
    <property type="term" value="F:alpha-L-fucosidase activity"/>
    <property type="evidence" value="ECO:0007669"/>
    <property type="project" value="InterPro"/>
</dbReference>
<proteinExistence type="inferred from homology"/>
<evidence type="ECO:0000256" key="6">
    <source>
        <dbReference type="ARBA" id="ARBA00023295"/>
    </source>
</evidence>
<dbReference type="GO" id="GO:0005764">
    <property type="term" value="C:lysosome"/>
    <property type="evidence" value="ECO:0007669"/>
    <property type="project" value="TreeGrafter"/>
</dbReference>
<dbReference type="InterPro" id="IPR016286">
    <property type="entry name" value="FUC_metazoa-typ"/>
</dbReference>
<keyword evidence="10" id="KW-1185">Reference proteome</keyword>
<dbReference type="AlphaFoldDB" id="A0A1M6MNM5"/>
<dbReference type="PIRSF" id="PIRSF001092">
    <property type="entry name" value="Alpha-L-fucosidase"/>
    <property type="match status" value="1"/>
</dbReference>
<evidence type="ECO:0000259" key="7">
    <source>
        <dbReference type="Pfam" id="PF01120"/>
    </source>
</evidence>
<keyword evidence="5" id="KW-0378">Hydrolase</keyword>
<dbReference type="Gene3D" id="2.60.40.1180">
    <property type="entry name" value="Golgi alpha-mannosidase II"/>
    <property type="match status" value="1"/>
</dbReference>
<evidence type="ECO:0000259" key="8">
    <source>
        <dbReference type="Pfam" id="PF16757"/>
    </source>
</evidence>
<protein>
    <recommendedName>
        <fullName evidence="3">alpha-L-fucosidase</fullName>
        <ecNumber evidence="3">3.2.1.51</ecNumber>
    </recommendedName>
</protein>
<keyword evidence="4" id="KW-0732">Signal</keyword>